<proteinExistence type="predicted"/>
<dbReference type="Proteomes" id="UP000813461">
    <property type="component" value="Unassembled WGS sequence"/>
</dbReference>
<evidence type="ECO:0000313" key="8">
    <source>
        <dbReference type="Proteomes" id="UP000813461"/>
    </source>
</evidence>
<feature type="region of interest" description="Disordered" evidence="5">
    <location>
        <begin position="424"/>
        <end position="456"/>
    </location>
</feature>
<keyword evidence="8" id="KW-1185">Reference proteome</keyword>
<feature type="compositionally biased region" description="Acidic residues" evidence="5">
    <location>
        <begin position="428"/>
        <end position="446"/>
    </location>
</feature>
<organism evidence="7 8">
    <name type="scientific">Paraphoma chrysanthemicola</name>
    <dbReference type="NCBI Taxonomy" id="798071"/>
    <lineage>
        <taxon>Eukaryota</taxon>
        <taxon>Fungi</taxon>
        <taxon>Dikarya</taxon>
        <taxon>Ascomycota</taxon>
        <taxon>Pezizomycotina</taxon>
        <taxon>Dothideomycetes</taxon>
        <taxon>Pleosporomycetidae</taxon>
        <taxon>Pleosporales</taxon>
        <taxon>Pleosporineae</taxon>
        <taxon>Phaeosphaeriaceae</taxon>
        <taxon>Paraphoma</taxon>
    </lineage>
</organism>
<keyword evidence="2 4" id="KW-0863">Zinc-finger</keyword>
<dbReference type="AlphaFoldDB" id="A0A8K0R7W3"/>
<dbReference type="Pfam" id="PF01753">
    <property type="entry name" value="zf-MYND"/>
    <property type="match status" value="1"/>
</dbReference>
<gene>
    <name evidence="7" type="ORF">FB567DRAFT_59069</name>
</gene>
<evidence type="ECO:0000256" key="1">
    <source>
        <dbReference type="ARBA" id="ARBA00022723"/>
    </source>
</evidence>
<dbReference type="OrthoDB" id="5952526at2759"/>
<dbReference type="PROSITE" id="PS50865">
    <property type="entry name" value="ZF_MYND_2"/>
    <property type="match status" value="1"/>
</dbReference>
<protein>
    <recommendedName>
        <fullName evidence="6">MYND-type domain-containing protein</fullName>
    </recommendedName>
</protein>
<keyword evidence="3" id="KW-0862">Zinc</keyword>
<sequence>MASANAISNCARGPRGSLKHRCAYCGTGDTDKPLLKCAGCKAVRYCTKDHQIEHRARHKGACSAIKKCRKRLEAEEDGVRNSTDPMWPGNLFERSSGHFWGVLPTRPYMRARFGLLNSLRKMGTFDGIKEGHFHMMDMMRLCRSDNMGLRQIIPAVLLQLDQDQECYDFIKWYATAGQDPHYDWGNLDLPFLDVKNADVYEDPSYVKGKYGDPHHITALILLKLKLIQDNINVRLVRKVIAAAPKFLPRELQIRIETAVVRSPLSNQIYEQSSVELLAMELKIARHVKILGAKLTDANHSVISGLLRPDEWLDDLPEYSSAGSVEEMQLVLDYGYQAWWQTQGALELLENARKNAEKDSADEIEDTLEHIRTHGDTRTAAELLDDMSFNRVWGYFDWAVEDAVSLASERPSDVHRRTNKEIWDAAVKEEEEDSFDDSEEDSEDVEENSLHAKGVVA</sequence>
<reference evidence="7" key="1">
    <citation type="journal article" date="2021" name="Nat. Commun.">
        <title>Genetic determinants of endophytism in the Arabidopsis root mycobiome.</title>
        <authorList>
            <person name="Mesny F."/>
            <person name="Miyauchi S."/>
            <person name="Thiergart T."/>
            <person name="Pickel B."/>
            <person name="Atanasova L."/>
            <person name="Karlsson M."/>
            <person name="Huettel B."/>
            <person name="Barry K.W."/>
            <person name="Haridas S."/>
            <person name="Chen C."/>
            <person name="Bauer D."/>
            <person name="Andreopoulos W."/>
            <person name="Pangilinan J."/>
            <person name="LaButti K."/>
            <person name="Riley R."/>
            <person name="Lipzen A."/>
            <person name="Clum A."/>
            <person name="Drula E."/>
            <person name="Henrissat B."/>
            <person name="Kohler A."/>
            <person name="Grigoriev I.V."/>
            <person name="Martin F.M."/>
            <person name="Hacquard S."/>
        </authorList>
    </citation>
    <scope>NUCLEOTIDE SEQUENCE</scope>
    <source>
        <strain evidence="7">MPI-SDFR-AT-0120</strain>
    </source>
</reference>
<feature type="domain" description="MYND-type" evidence="6">
    <location>
        <begin position="22"/>
        <end position="62"/>
    </location>
</feature>
<keyword evidence="1" id="KW-0479">Metal-binding</keyword>
<evidence type="ECO:0000256" key="4">
    <source>
        <dbReference type="PROSITE-ProRule" id="PRU00134"/>
    </source>
</evidence>
<dbReference type="GO" id="GO:0008270">
    <property type="term" value="F:zinc ion binding"/>
    <property type="evidence" value="ECO:0007669"/>
    <property type="project" value="UniProtKB-KW"/>
</dbReference>
<evidence type="ECO:0000313" key="7">
    <source>
        <dbReference type="EMBL" id="KAH7087074.1"/>
    </source>
</evidence>
<evidence type="ECO:0000256" key="2">
    <source>
        <dbReference type="ARBA" id="ARBA00022771"/>
    </source>
</evidence>
<dbReference type="Gene3D" id="6.10.140.2220">
    <property type="match status" value="1"/>
</dbReference>
<name>A0A8K0R7W3_9PLEO</name>
<dbReference type="EMBL" id="JAGMVJ010000010">
    <property type="protein sequence ID" value="KAH7087074.1"/>
    <property type="molecule type" value="Genomic_DNA"/>
</dbReference>
<accession>A0A8K0R7W3</accession>
<dbReference type="InterPro" id="IPR002893">
    <property type="entry name" value="Znf_MYND"/>
</dbReference>
<evidence type="ECO:0000256" key="3">
    <source>
        <dbReference type="ARBA" id="ARBA00022833"/>
    </source>
</evidence>
<evidence type="ECO:0000256" key="5">
    <source>
        <dbReference type="SAM" id="MobiDB-lite"/>
    </source>
</evidence>
<comment type="caution">
    <text evidence="7">The sequence shown here is derived from an EMBL/GenBank/DDBJ whole genome shotgun (WGS) entry which is preliminary data.</text>
</comment>
<dbReference type="SUPFAM" id="SSF144232">
    <property type="entry name" value="HIT/MYND zinc finger-like"/>
    <property type="match status" value="1"/>
</dbReference>
<evidence type="ECO:0000259" key="6">
    <source>
        <dbReference type="PROSITE" id="PS50865"/>
    </source>
</evidence>